<dbReference type="InterPro" id="IPR052974">
    <property type="entry name" value="GH79_Enzymes"/>
</dbReference>
<dbReference type="EMBL" id="MU005580">
    <property type="protein sequence ID" value="KAF2684717.1"/>
    <property type="molecule type" value="Genomic_DNA"/>
</dbReference>
<proteinExistence type="predicted"/>
<evidence type="ECO:0000313" key="3">
    <source>
        <dbReference type="EMBL" id="KAF2684717.1"/>
    </source>
</evidence>
<evidence type="ECO:0000256" key="1">
    <source>
        <dbReference type="SAM" id="SignalP"/>
    </source>
</evidence>
<organism evidence="3 4">
    <name type="scientific">Lentithecium fluviatile CBS 122367</name>
    <dbReference type="NCBI Taxonomy" id="1168545"/>
    <lineage>
        <taxon>Eukaryota</taxon>
        <taxon>Fungi</taxon>
        <taxon>Dikarya</taxon>
        <taxon>Ascomycota</taxon>
        <taxon>Pezizomycotina</taxon>
        <taxon>Dothideomycetes</taxon>
        <taxon>Pleosporomycetidae</taxon>
        <taxon>Pleosporales</taxon>
        <taxon>Massarineae</taxon>
        <taxon>Lentitheciaceae</taxon>
        <taxon>Lentithecium</taxon>
    </lineage>
</organism>
<dbReference type="Pfam" id="PF16862">
    <property type="entry name" value="Glyco_hydro_79C"/>
    <property type="match status" value="1"/>
</dbReference>
<dbReference type="PANTHER" id="PTHR36183">
    <property type="entry name" value="BETA-GLUCURONIDASE"/>
    <property type="match status" value="1"/>
</dbReference>
<evidence type="ECO:0000313" key="4">
    <source>
        <dbReference type="Proteomes" id="UP000799291"/>
    </source>
</evidence>
<feature type="signal peptide" evidence="1">
    <location>
        <begin position="1"/>
        <end position="26"/>
    </location>
</feature>
<dbReference type="Gene3D" id="2.60.40.1180">
    <property type="entry name" value="Golgi alpha-mannosidase II"/>
    <property type="match status" value="1"/>
</dbReference>
<evidence type="ECO:0000259" key="2">
    <source>
        <dbReference type="Pfam" id="PF16862"/>
    </source>
</evidence>
<dbReference type="InterPro" id="IPR017853">
    <property type="entry name" value="GH"/>
</dbReference>
<dbReference type="PANTHER" id="PTHR36183:SF2">
    <property type="entry name" value="BETA-GLUCURONIDASE C-TERMINAL DOMAIN-CONTAINING PROTEIN"/>
    <property type="match status" value="1"/>
</dbReference>
<dbReference type="GO" id="GO:0016787">
    <property type="term" value="F:hydrolase activity"/>
    <property type="evidence" value="ECO:0007669"/>
    <property type="project" value="UniProtKB-KW"/>
</dbReference>
<gene>
    <name evidence="3" type="ORF">K458DRAFT_403700</name>
</gene>
<dbReference type="Gene3D" id="3.20.20.80">
    <property type="entry name" value="Glycosidases"/>
    <property type="match status" value="1"/>
</dbReference>
<feature type="chain" id="PRO_5026279883" evidence="1">
    <location>
        <begin position="27"/>
        <end position="548"/>
    </location>
</feature>
<sequence>MTSLNFLLLAFTLSNSIISWPAGAFAQTTLTPVNVPIEGPPAGFNAALVPDSSSAGEPVLESFVSFSIETAFFPDFAGNTGAPNNFSRNLLEELREFQGSLPNVRVGGNTQDYALFDSTLQAATRGIYSDASKDYPTTLAIGRSYFESYQTWPGVKFIHGFNLAKNESVAAKILVDPVSDICKALSDGKLLYWEMGNEPDLYKTSAQGVVRPKSWSEADYVTEWSDKVESIKEALKSECGNAWTSEQKFKWIAPSFAGTKNSLDSVKSWNAGLDKAGVIVKFSSHNYIGGATQPGVTLRGTLMNHTKTVASIAAHNAEQKALSSAGMELDYILGETNSLYNQGAPGLSNSFGAAIWGVDFNLMAAATNIKQVFMHQGTDYRYASWQPISTSKTSIGTKPPYYGNIAVAAALGDVTNSSVRVANIPLNQSTEAAYAIYSDNILSRLMIINMNEYNYSVPTPSPRPVPSYNFTVPATCKGSGVVQRLIANGSDAISGISFNGMSWNFELDGGKGKLLGNATRNEIVWVASDGDVSVQVPDSSAALVQLTC</sequence>
<dbReference type="InterPro" id="IPR013780">
    <property type="entry name" value="Glyco_hydro_b"/>
</dbReference>
<dbReference type="SUPFAM" id="SSF51445">
    <property type="entry name" value="(Trans)glycosidases"/>
    <property type="match status" value="1"/>
</dbReference>
<protein>
    <submittedName>
        <fullName evidence="3">Glycoside hydrolase family 79 protein</fullName>
    </submittedName>
</protein>
<keyword evidence="3" id="KW-0378">Hydrolase</keyword>
<dbReference type="Proteomes" id="UP000799291">
    <property type="component" value="Unassembled WGS sequence"/>
</dbReference>
<feature type="domain" description="Beta-glucuronidase C-terminal" evidence="2">
    <location>
        <begin position="433"/>
        <end position="543"/>
    </location>
</feature>
<dbReference type="OrthoDB" id="2831684at2759"/>
<dbReference type="InterPro" id="IPR031728">
    <property type="entry name" value="GlcAase_C"/>
</dbReference>
<keyword evidence="1" id="KW-0732">Signal</keyword>
<name>A0A6G1J2G8_9PLEO</name>
<reference evidence="3" key="1">
    <citation type="journal article" date="2020" name="Stud. Mycol.">
        <title>101 Dothideomycetes genomes: a test case for predicting lifestyles and emergence of pathogens.</title>
        <authorList>
            <person name="Haridas S."/>
            <person name="Albert R."/>
            <person name="Binder M."/>
            <person name="Bloem J."/>
            <person name="Labutti K."/>
            <person name="Salamov A."/>
            <person name="Andreopoulos B."/>
            <person name="Baker S."/>
            <person name="Barry K."/>
            <person name="Bills G."/>
            <person name="Bluhm B."/>
            <person name="Cannon C."/>
            <person name="Castanera R."/>
            <person name="Culley D."/>
            <person name="Daum C."/>
            <person name="Ezra D."/>
            <person name="Gonzalez J."/>
            <person name="Henrissat B."/>
            <person name="Kuo A."/>
            <person name="Liang C."/>
            <person name="Lipzen A."/>
            <person name="Lutzoni F."/>
            <person name="Magnuson J."/>
            <person name="Mondo S."/>
            <person name="Nolan M."/>
            <person name="Ohm R."/>
            <person name="Pangilinan J."/>
            <person name="Park H.-J."/>
            <person name="Ramirez L."/>
            <person name="Alfaro M."/>
            <person name="Sun H."/>
            <person name="Tritt A."/>
            <person name="Yoshinaga Y."/>
            <person name="Zwiers L.-H."/>
            <person name="Turgeon B."/>
            <person name="Goodwin S."/>
            <person name="Spatafora J."/>
            <person name="Crous P."/>
            <person name="Grigoriev I."/>
        </authorList>
    </citation>
    <scope>NUCLEOTIDE SEQUENCE</scope>
    <source>
        <strain evidence="3">CBS 122367</strain>
    </source>
</reference>
<accession>A0A6G1J2G8</accession>
<keyword evidence="4" id="KW-1185">Reference proteome</keyword>
<dbReference type="AlphaFoldDB" id="A0A6G1J2G8"/>